<evidence type="ECO:0000256" key="1">
    <source>
        <dbReference type="SAM" id="MobiDB-lite"/>
    </source>
</evidence>
<dbReference type="OrthoDB" id="7435533at2759"/>
<feature type="signal peptide" evidence="2">
    <location>
        <begin position="1"/>
        <end position="20"/>
    </location>
</feature>
<evidence type="ECO:0000313" key="4">
    <source>
        <dbReference type="RefSeq" id="XP_026500811.2"/>
    </source>
</evidence>
<organism evidence="3 4">
    <name type="scientific">Vanessa tameamea</name>
    <name type="common">Kamehameha butterfly</name>
    <dbReference type="NCBI Taxonomy" id="334116"/>
    <lineage>
        <taxon>Eukaryota</taxon>
        <taxon>Metazoa</taxon>
        <taxon>Ecdysozoa</taxon>
        <taxon>Arthropoda</taxon>
        <taxon>Hexapoda</taxon>
        <taxon>Insecta</taxon>
        <taxon>Pterygota</taxon>
        <taxon>Neoptera</taxon>
        <taxon>Endopterygota</taxon>
        <taxon>Lepidoptera</taxon>
        <taxon>Glossata</taxon>
        <taxon>Ditrysia</taxon>
        <taxon>Papilionoidea</taxon>
        <taxon>Nymphalidae</taxon>
        <taxon>Nymphalinae</taxon>
        <taxon>Vanessa</taxon>
    </lineage>
</organism>
<gene>
    <name evidence="4" type="primary">LOC113404197</name>
</gene>
<dbReference type="RefSeq" id="XP_026500811.2">
    <property type="nucleotide sequence ID" value="XM_026645026.2"/>
</dbReference>
<feature type="region of interest" description="Disordered" evidence="1">
    <location>
        <begin position="560"/>
        <end position="584"/>
    </location>
</feature>
<reference evidence="4" key="1">
    <citation type="submission" date="2025-08" db="UniProtKB">
        <authorList>
            <consortium name="RefSeq"/>
        </authorList>
    </citation>
    <scope>IDENTIFICATION</scope>
    <source>
        <tissue evidence="4">Whole body</tissue>
    </source>
</reference>
<feature type="compositionally biased region" description="Low complexity" evidence="1">
    <location>
        <begin position="132"/>
        <end position="153"/>
    </location>
</feature>
<keyword evidence="2" id="KW-0732">Signal</keyword>
<proteinExistence type="predicted"/>
<accession>A0A8B8IY24</accession>
<sequence>MDWLKLFTLLVAVASISVKADGPKKKIRIHLPQKVKHIHHHKKIYITNHPASSQYAPAYMPSAEGTVAVSTNVLPTMANIVPLNSVDLYDESQPRLPSISPAASQLLPLYHARGYYGPTPADIDESDYDTAPEPAEYVPSSYSSPSVGHSSGHPPKRVKIIKINEQPRKKVIRKVKPKRVVIRNKPQPPLPSDGEHPVSTFHEQFYSDIDGSGTIRKIRKPPRVEKIVDGDTEHIHTYSEEHIHKVILDDGPKIGSVVGVDHFNGVPSISTGQGIIPFKNSQTLIAIPSHSFGNFQSLGNAGHFEYAAYNPREVTHDHIFHDHGEISSDIDLNKESFGLPPKVSYNSNGLRISGSQKRHKIKHSQKSKKFSKPTSNDFSYYESIYSPNSRPNKIQRPSLTVPSFEVSDEANFEDYRPISDFGYKENKKPRNSVATYYGKSSNDYRLQQASAPAPFSVSSTVVHEYKPKRFPGSASAPSSLTKVRDPFVNFKDSYGNNYEYDTFASSSNVYASEDKNDVGFSNQSKKGNKKSISTQNIRFGNQDHITYVDHLEDQSFVDDLDDGPTALENDDQFERSQNSESVTTGTYTIKDSSQAHQYYTMMAAKALQGEQISVPEASNDNFHYAAAPTPSTTEFASSATSAMPSSNLYSFQSTENPHTESPKYIPDLKSTNKNKEASHQPNYSNVLMEPRDRFMVKDIQTSGRDYRTRVIQSQESARSQDQGSPIVRGKLKYGDKI</sequence>
<feature type="compositionally biased region" description="Basic residues" evidence="1">
    <location>
        <begin position="356"/>
        <end position="371"/>
    </location>
</feature>
<feature type="region of interest" description="Disordered" evidence="1">
    <location>
        <begin position="354"/>
        <end position="375"/>
    </location>
</feature>
<feature type="region of interest" description="Disordered" evidence="1">
    <location>
        <begin position="706"/>
        <end position="737"/>
    </location>
</feature>
<dbReference type="AlphaFoldDB" id="A0A8B8IY24"/>
<evidence type="ECO:0000313" key="3">
    <source>
        <dbReference type="Proteomes" id="UP001652626"/>
    </source>
</evidence>
<dbReference type="Proteomes" id="UP001652626">
    <property type="component" value="Chromosome Z"/>
</dbReference>
<evidence type="ECO:0000256" key="2">
    <source>
        <dbReference type="SAM" id="SignalP"/>
    </source>
</evidence>
<keyword evidence="3" id="KW-1185">Reference proteome</keyword>
<name>A0A8B8IY24_VANTA</name>
<dbReference type="GeneID" id="113404197"/>
<feature type="compositionally biased region" description="Polar residues" evidence="1">
    <location>
        <begin position="710"/>
        <end position="723"/>
    </location>
</feature>
<feature type="chain" id="PRO_5046961921" evidence="2">
    <location>
        <begin position="21"/>
        <end position="737"/>
    </location>
</feature>
<feature type="compositionally biased region" description="Polar residues" evidence="1">
    <location>
        <begin position="575"/>
        <end position="584"/>
    </location>
</feature>
<feature type="region of interest" description="Disordered" evidence="1">
    <location>
        <begin position="120"/>
        <end position="155"/>
    </location>
</feature>
<protein>
    <submittedName>
        <fullName evidence="4">Uncharacterized protein LOC113404197</fullName>
    </submittedName>
</protein>
<dbReference type="OMA" id="TEHIHTY"/>